<sequence>MIVCTLDGKAGFPSSADKIKVTYENPFVKDSGSYTYDINFPMAIPGNRRLFGNIQRFDVKKAVPDFEECRLFVGNRLVISGKGTVTSVTNDMVKVQIVGGKSRIKYNSKFEKHFIDEVDYPPVVLDSGIRKDIYQQAGLGGPDMSQNQLVFLDLTTSSFVGQKGVAVLSPVHDESNDMLSNRVVIYNIKSFKINGMPVNVKGMTPCMVNCALQPYLMYVLRKVLEYEGYELVRNDFDHYPWNRLVIVSACKTGKLDDALPHWSVYKFLDEIRKFFNASFVFDEESKKVSMVATNEMLANETVTYDCEDDFTVEYDDDGLDNLATSNVEYAMADSPNRDWRDTISQKVMENFTLKEYQSFGEMYNALEQMNDKEKKTTLFHQNNTYFVWAELPKDGNPYTEEKETTLTRCGFFNPIVRDAKSDNYQKLCIAPAAIFRRAYFDEKSLNVVINNYIKDVVVTVPSVSNEKEASHQKMEQDENGGFYYSVQEAMQGTVEDSTTETTEDDGTMSVAFQADCLTNLAPGQIYPVEYDHRLPDEDTNHRAPVLFTDYRMTYPRLCADTASLSLEALPSIGIGSLRRPDSSDKDRFGEVVVDCHNQVTVKLVTDEIPDPSRIFVIRNKKFICEKIEMEVSDDGISKVKTGYFYEIVK</sequence>
<name>A0A8S5N096_9CAUD</name>
<protein>
    <submittedName>
        <fullName evidence="1">Uncharacterized protein</fullName>
    </submittedName>
</protein>
<dbReference type="EMBL" id="BK015034">
    <property type="protein sequence ID" value="DAD88085.1"/>
    <property type="molecule type" value="Genomic_DNA"/>
</dbReference>
<reference evidence="1" key="1">
    <citation type="journal article" date="2021" name="Proc. Natl. Acad. Sci. U.S.A.">
        <title>A Catalog of Tens of Thousands of Viruses from Human Metagenomes Reveals Hidden Associations with Chronic Diseases.</title>
        <authorList>
            <person name="Tisza M.J."/>
            <person name="Buck C.B."/>
        </authorList>
    </citation>
    <scope>NUCLEOTIDE SEQUENCE</scope>
    <source>
        <strain evidence="1">CtdYc1</strain>
    </source>
</reference>
<proteinExistence type="predicted"/>
<evidence type="ECO:0000313" key="1">
    <source>
        <dbReference type="EMBL" id="DAD88085.1"/>
    </source>
</evidence>
<accession>A0A8S5N096</accession>
<organism evidence="1">
    <name type="scientific">Siphoviridae sp. ctdYc1</name>
    <dbReference type="NCBI Taxonomy" id="2826399"/>
    <lineage>
        <taxon>Viruses</taxon>
        <taxon>Duplodnaviria</taxon>
        <taxon>Heunggongvirae</taxon>
        <taxon>Uroviricota</taxon>
        <taxon>Caudoviricetes</taxon>
    </lineage>
</organism>